<reference evidence="2" key="3">
    <citation type="submission" date="2025-08" db="UniProtKB">
        <authorList>
            <consortium name="RefSeq"/>
        </authorList>
    </citation>
    <scope>IDENTIFICATION</scope>
    <source>
        <strain evidence="2">CBS 342.82</strain>
    </source>
</reference>
<gene>
    <name evidence="2" type="ORF">K489DRAFT_376605</name>
</gene>
<name>A0A6J3ME99_9PEZI</name>
<dbReference type="Proteomes" id="UP000504637">
    <property type="component" value="Unplaced"/>
</dbReference>
<dbReference type="OrthoDB" id="2951834at2759"/>
<dbReference type="GeneID" id="54361756"/>
<evidence type="ECO:0000313" key="1">
    <source>
        <dbReference type="Proteomes" id="UP000504637"/>
    </source>
</evidence>
<proteinExistence type="predicted"/>
<dbReference type="RefSeq" id="XP_033463239.1">
    <property type="nucleotide sequence ID" value="XM_033603956.1"/>
</dbReference>
<reference evidence="2" key="2">
    <citation type="submission" date="2020-04" db="EMBL/GenBank/DDBJ databases">
        <authorList>
            <consortium name="NCBI Genome Project"/>
        </authorList>
    </citation>
    <scope>NUCLEOTIDE SEQUENCE</scope>
    <source>
        <strain evidence="2">CBS 342.82</strain>
    </source>
</reference>
<evidence type="ECO:0008006" key="3">
    <source>
        <dbReference type="Google" id="ProtNLM"/>
    </source>
</evidence>
<organism evidence="2">
    <name type="scientific">Dissoconium aciculare CBS 342.82</name>
    <dbReference type="NCBI Taxonomy" id="1314786"/>
    <lineage>
        <taxon>Eukaryota</taxon>
        <taxon>Fungi</taxon>
        <taxon>Dikarya</taxon>
        <taxon>Ascomycota</taxon>
        <taxon>Pezizomycotina</taxon>
        <taxon>Dothideomycetes</taxon>
        <taxon>Dothideomycetidae</taxon>
        <taxon>Mycosphaerellales</taxon>
        <taxon>Dissoconiaceae</taxon>
        <taxon>Dissoconium</taxon>
    </lineage>
</organism>
<reference evidence="2" key="1">
    <citation type="submission" date="2020-01" db="EMBL/GenBank/DDBJ databases">
        <authorList>
            <consortium name="DOE Joint Genome Institute"/>
            <person name="Haridas S."/>
            <person name="Albert R."/>
            <person name="Binder M."/>
            <person name="Bloem J."/>
            <person name="Labutti K."/>
            <person name="Salamov A."/>
            <person name="Andreopoulos B."/>
            <person name="Baker S.E."/>
            <person name="Barry K."/>
            <person name="Bills G."/>
            <person name="Bluhm B.H."/>
            <person name="Cannon C."/>
            <person name="Castanera R."/>
            <person name="Culley D.E."/>
            <person name="Daum C."/>
            <person name="Ezra D."/>
            <person name="Gonzalez J.B."/>
            <person name="Henrissat B."/>
            <person name="Kuo A."/>
            <person name="Liang C."/>
            <person name="Lipzen A."/>
            <person name="Lutzoni F."/>
            <person name="Magnuson J."/>
            <person name="Mondo S."/>
            <person name="Nolan M."/>
            <person name="Ohm R."/>
            <person name="Pangilinan J."/>
            <person name="Park H.-J."/>
            <person name="Ramirez L."/>
            <person name="Alfaro M."/>
            <person name="Sun H."/>
            <person name="Tritt A."/>
            <person name="Yoshinaga Y."/>
            <person name="Zwiers L.-H."/>
            <person name="Turgeon B.G."/>
            <person name="Goodwin S.B."/>
            <person name="Spatafora J.W."/>
            <person name="Crous P.W."/>
            <person name="Grigoriev I.V."/>
        </authorList>
    </citation>
    <scope>NUCLEOTIDE SEQUENCE</scope>
    <source>
        <strain evidence="2">CBS 342.82</strain>
    </source>
</reference>
<keyword evidence="1" id="KW-1185">Reference proteome</keyword>
<sequence length="224" mass="25642">MPNDQMKPRPPPRVSIFNLPLEIRHQIYDSLIEERVFTWPVPSVGFASISHWPPSPDVLDIHPQIAHEFRNHFYSTTNLRFTLGRAFRQWQYHDHPRISDGDAEYITKVEVMFIIGDKTLNSSVESLCLDLRRRVSYLCNLFSTMARLKVVVISWTDMTRSGLWDAKASILLGLGQLNTEATANIRKVQIVVGNVVVTDSDDRNRIIMTINSLMAGSDKMSVPY</sequence>
<protein>
    <recommendedName>
        <fullName evidence="3">F-box domain-containing protein</fullName>
    </recommendedName>
</protein>
<evidence type="ECO:0000313" key="2">
    <source>
        <dbReference type="RefSeq" id="XP_033463239.1"/>
    </source>
</evidence>
<dbReference type="AlphaFoldDB" id="A0A6J3ME99"/>
<accession>A0A6J3ME99</accession>